<protein>
    <submittedName>
        <fullName evidence="4">Acetyl esterase/lipase</fullName>
    </submittedName>
</protein>
<dbReference type="Gene3D" id="3.40.50.1820">
    <property type="entry name" value="alpha/beta hydrolase"/>
    <property type="match status" value="1"/>
</dbReference>
<dbReference type="Pfam" id="PF20434">
    <property type="entry name" value="BD-FAE"/>
    <property type="match status" value="1"/>
</dbReference>
<keyword evidence="5" id="KW-1185">Reference proteome</keyword>
<dbReference type="GO" id="GO:0016787">
    <property type="term" value="F:hydrolase activity"/>
    <property type="evidence" value="ECO:0007669"/>
    <property type="project" value="UniProtKB-KW"/>
</dbReference>
<dbReference type="InterPro" id="IPR050300">
    <property type="entry name" value="GDXG_lipolytic_enzyme"/>
</dbReference>
<comment type="caution">
    <text evidence="4">The sequence shown here is derived from an EMBL/GenBank/DDBJ whole genome shotgun (WGS) entry which is preliminary data.</text>
</comment>
<keyword evidence="2" id="KW-0732">Signal</keyword>
<dbReference type="InterPro" id="IPR029058">
    <property type="entry name" value="AB_hydrolase_fold"/>
</dbReference>
<reference evidence="4 5" key="1">
    <citation type="submission" date="2018-07" db="EMBL/GenBank/DDBJ databases">
        <title>Genomic Encyclopedia of Archaeal and Bacterial Type Strains, Phase II (KMG-II): from individual species to whole genera.</title>
        <authorList>
            <person name="Goeker M."/>
        </authorList>
    </citation>
    <scope>NUCLEOTIDE SEQUENCE [LARGE SCALE GENOMIC DNA]</scope>
    <source>
        <strain evidence="4 5">DSM 25795</strain>
    </source>
</reference>
<dbReference type="PANTHER" id="PTHR48081">
    <property type="entry name" value="AB HYDROLASE SUPERFAMILY PROTEIN C4A8.06C"/>
    <property type="match status" value="1"/>
</dbReference>
<gene>
    <name evidence="4" type="ORF">BD847_0143</name>
</gene>
<dbReference type="InterPro" id="IPR049492">
    <property type="entry name" value="BD-FAE-like_dom"/>
</dbReference>
<feature type="signal peptide" evidence="2">
    <location>
        <begin position="1"/>
        <end position="21"/>
    </location>
</feature>
<accession>A0A3D9G0X0</accession>
<evidence type="ECO:0000256" key="2">
    <source>
        <dbReference type="SAM" id="SignalP"/>
    </source>
</evidence>
<dbReference type="RefSeq" id="WP_115886343.1">
    <property type="nucleotide sequence ID" value="NZ_QRDQ01000007.1"/>
</dbReference>
<dbReference type="PANTHER" id="PTHR48081:SF9">
    <property type="entry name" value="CARBOXYLESTERASE"/>
    <property type="match status" value="1"/>
</dbReference>
<evidence type="ECO:0000256" key="1">
    <source>
        <dbReference type="ARBA" id="ARBA00022801"/>
    </source>
</evidence>
<feature type="domain" description="BD-FAE-like" evidence="3">
    <location>
        <begin position="50"/>
        <end position="151"/>
    </location>
</feature>
<feature type="chain" id="PRO_5017657408" evidence="2">
    <location>
        <begin position="22"/>
        <end position="276"/>
    </location>
</feature>
<sequence length="276" mass="30792">MNKLALLLCFLFISISSFSQKTEYETKSNIQYYNSATNKSDSYINERCVLDIYYPKNSKNFATIVWFHGGGLTGGNKEIPEALKNKGFAIIGVNYRLSPKVKAEKAIEDAAAAVSWAFNNISNYGGDSSQIFVSGHSAGGYLGMMIGLDKKWLQKEGIDANKIAGLIPFSGQCITHFEIRKQNGIPEKQPTIDSLAPLFHVRADAPPLLLITGDREMEMLGRYEENAYMARMMKLVGHTETKLYELDGYGHGMTEPGFPLLVNEVNRILKEKQTKK</sequence>
<evidence type="ECO:0000259" key="3">
    <source>
        <dbReference type="Pfam" id="PF20434"/>
    </source>
</evidence>
<dbReference type="AlphaFoldDB" id="A0A3D9G0X0"/>
<dbReference type="Proteomes" id="UP000257004">
    <property type="component" value="Unassembled WGS sequence"/>
</dbReference>
<proteinExistence type="predicted"/>
<name>A0A3D9G0X0_9FLAO</name>
<organism evidence="4 5">
    <name type="scientific">Flavobacterium cutihirudinis</name>
    <dbReference type="NCBI Taxonomy" id="1265740"/>
    <lineage>
        <taxon>Bacteria</taxon>
        <taxon>Pseudomonadati</taxon>
        <taxon>Bacteroidota</taxon>
        <taxon>Flavobacteriia</taxon>
        <taxon>Flavobacteriales</taxon>
        <taxon>Flavobacteriaceae</taxon>
        <taxon>Flavobacterium</taxon>
    </lineage>
</organism>
<evidence type="ECO:0000313" key="4">
    <source>
        <dbReference type="EMBL" id="RED26227.1"/>
    </source>
</evidence>
<dbReference type="SUPFAM" id="SSF53474">
    <property type="entry name" value="alpha/beta-Hydrolases"/>
    <property type="match status" value="1"/>
</dbReference>
<dbReference type="OrthoDB" id="9777975at2"/>
<keyword evidence="1" id="KW-0378">Hydrolase</keyword>
<dbReference type="EMBL" id="QRDQ01000007">
    <property type="protein sequence ID" value="RED26227.1"/>
    <property type="molecule type" value="Genomic_DNA"/>
</dbReference>
<evidence type="ECO:0000313" key="5">
    <source>
        <dbReference type="Proteomes" id="UP000257004"/>
    </source>
</evidence>